<dbReference type="PIRSF" id="PIRSF039090">
    <property type="entry name" value="Flis"/>
    <property type="match status" value="1"/>
</dbReference>
<comment type="similarity">
    <text evidence="2 6">Belongs to the FliS family.</text>
</comment>
<dbReference type="GO" id="GO:0071973">
    <property type="term" value="P:bacterial-type flagellum-dependent cell motility"/>
    <property type="evidence" value="ECO:0007669"/>
    <property type="project" value="TreeGrafter"/>
</dbReference>
<dbReference type="Proteomes" id="UP000282654">
    <property type="component" value="Unassembled WGS sequence"/>
</dbReference>
<gene>
    <name evidence="7" type="ORF">EDD75_2014</name>
</gene>
<dbReference type="NCBIfam" id="TIGR00208">
    <property type="entry name" value="fliS"/>
    <property type="match status" value="1"/>
</dbReference>
<evidence type="ECO:0000256" key="5">
    <source>
        <dbReference type="ARBA" id="ARBA00023186"/>
    </source>
</evidence>
<evidence type="ECO:0000313" key="7">
    <source>
        <dbReference type="EMBL" id="RPF42900.1"/>
    </source>
</evidence>
<proteinExistence type="inferred from homology"/>
<dbReference type="Pfam" id="PF02561">
    <property type="entry name" value="FliS"/>
    <property type="match status" value="1"/>
</dbReference>
<dbReference type="GO" id="GO:0044780">
    <property type="term" value="P:bacterial-type flagellum assembly"/>
    <property type="evidence" value="ECO:0007669"/>
    <property type="project" value="InterPro"/>
</dbReference>
<evidence type="ECO:0000256" key="2">
    <source>
        <dbReference type="ARBA" id="ARBA00008787"/>
    </source>
</evidence>
<keyword evidence="8" id="KW-1185">Reference proteome</keyword>
<evidence type="ECO:0000256" key="1">
    <source>
        <dbReference type="ARBA" id="ARBA00004514"/>
    </source>
</evidence>
<reference evidence="7 8" key="1">
    <citation type="submission" date="2018-11" db="EMBL/GenBank/DDBJ databases">
        <title>Genomic Encyclopedia of Type Strains, Phase IV (KMG-IV): sequencing the most valuable type-strain genomes for metagenomic binning, comparative biology and taxonomic classification.</title>
        <authorList>
            <person name="Goeker M."/>
        </authorList>
    </citation>
    <scope>NUCLEOTIDE SEQUENCE [LARGE SCALE GENOMIC DNA]</scope>
    <source>
        <strain evidence="7 8">DSM 102936</strain>
    </source>
</reference>
<dbReference type="EMBL" id="RKRE01000003">
    <property type="protein sequence ID" value="RPF42900.1"/>
    <property type="molecule type" value="Genomic_DNA"/>
</dbReference>
<dbReference type="InterPro" id="IPR036584">
    <property type="entry name" value="FliS_sf"/>
</dbReference>
<dbReference type="SUPFAM" id="SSF101116">
    <property type="entry name" value="Flagellar export chaperone FliS"/>
    <property type="match status" value="1"/>
</dbReference>
<dbReference type="OrthoDB" id="1524959at2"/>
<dbReference type="RefSeq" id="WP_123931596.1">
    <property type="nucleotide sequence ID" value="NZ_RKRE01000003.1"/>
</dbReference>
<evidence type="ECO:0000256" key="3">
    <source>
        <dbReference type="ARBA" id="ARBA00022490"/>
    </source>
</evidence>
<dbReference type="Gene3D" id="1.20.120.340">
    <property type="entry name" value="Flagellar protein FliS"/>
    <property type="match status" value="1"/>
</dbReference>
<keyword evidence="3 6" id="KW-0963">Cytoplasm</keyword>
<keyword evidence="7" id="KW-0969">Cilium</keyword>
<comment type="subcellular location">
    <subcellularLocation>
        <location evidence="1 6">Cytoplasm</location>
        <location evidence="1 6">Cytosol</location>
    </subcellularLocation>
</comment>
<dbReference type="AlphaFoldDB" id="A0A3N5AGD1"/>
<evidence type="ECO:0000313" key="8">
    <source>
        <dbReference type="Proteomes" id="UP000282654"/>
    </source>
</evidence>
<dbReference type="PANTHER" id="PTHR34773:SF1">
    <property type="entry name" value="FLAGELLAR SECRETION CHAPERONE FLIS"/>
    <property type="match status" value="1"/>
</dbReference>
<name>A0A3N5AGD1_9THEO</name>
<comment type="caution">
    <text evidence="7">The sequence shown here is derived from an EMBL/GenBank/DDBJ whole genome shotgun (WGS) entry which is preliminary data.</text>
</comment>
<keyword evidence="7" id="KW-0966">Cell projection</keyword>
<dbReference type="GO" id="GO:0005829">
    <property type="term" value="C:cytosol"/>
    <property type="evidence" value="ECO:0007669"/>
    <property type="project" value="UniProtKB-SubCell"/>
</dbReference>
<keyword evidence="7" id="KW-0282">Flagellum</keyword>
<accession>A0A3N5AGD1</accession>
<keyword evidence="5" id="KW-0143">Chaperone</keyword>
<dbReference type="InterPro" id="IPR003713">
    <property type="entry name" value="FliS"/>
</dbReference>
<sequence length="141" mass="15874">MPYVAQKEQFQDQYLQASVITAPPGRLLLMLYDGAINFLSRAVDAIKRKDYEEANQLIVRVQDIIAELVSTLDMKYEVAHSLSQLYDYFNRRLIEANIKKDSVPAAEVEGYLRELREVWAKVIATVGAGEAAPPNTPGMEV</sequence>
<organism evidence="7 8">
    <name type="scientific">Thermodesulfitimonas autotrophica</name>
    <dbReference type="NCBI Taxonomy" id="1894989"/>
    <lineage>
        <taxon>Bacteria</taxon>
        <taxon>Bacillati</taxon>
        <taxon>Bacillota</taxon>
        <taxon>Clostridia</taxon>
        <taxon>Thermoanaerobacterales</taxon>
        <taxon>Thermoanaerobacteraceae</taxon>
        <taxon>Thermodesulfitimonas</taxon>
    </lineage>
</organism>
<protein>
    <recommendedName>
        <fullName evidence="6">Flagellar secretion chaperone FliS</fullName>
    </recommendedName>
</protein>
<dbReference type="PANTHER" id="PTHR34773">
    <property type="entry name" value="FLAGELLAR SECRETION CHAPERONE FLIS"/>
    <property type="match status" value="1"/>
</dbReference>
<evidence type="ECO:0000256" key="6">
    <source>
        <dbReference type="PIRNR" id="PIRNR039090"/>
    </source>
</evidence>
<keyword evidence="4 6" id="KW-1005">Bacterial flagellum biogenesis</keyword>
<evidence type="ECO:0000256" key="4">
    <source>
        <dbReference type="ARBA" id="ARBA00022795"/>
    </source>
</evidence>
<dbReference type="CDD" id="cd16098">
    <property type="entry name" value="FliS"/>
    <property type="match status" value="1"/>
</dbReference>